<dbReference type="AlphaFoldDB" id="A0A4V3WJE1"/>
<organism evidence="3 4">
    <name type="scientific">Camellia sinensis var. sinensis</name>
    <name type="common">China tea</name>
    <dbReference type="NCBI Taxonomy" id="542762"/>
    <lineage>
        <taxon>Eukaryota</taxon>
        <taxon>Viridiplantae</taxon>
        <taxon>Streptophyta</taxon>
        <taxon>Embryophyta</taxon>
        <taxon>Tracheophyta</taxon>
        <taxon>Spermatophyta</taxon>
        <taxon>Magnoliopsida</taxon>
        <taxon>eudicotyledons</taxon>
        <taxon>Gunneridae</taxon>
        <taxon>Pentapetalae</taxon>
        <taxon>asterids</taxon>
        <taxon>Ericales</taxon>
        <taxon>Theaceae</taxon>
        <taxon>Camellia</taxon>
    </lineage>
</organism>
<protein>
    <recommendedName>
        <fullName evidence="2">Alpha/beta hydrolase fold-3 domain-containing protein</fullName>
    </recommendedName>
</protein>
<reference evidence="3 4" key="1">
    <citation type="journal article" date="2018" name="Proc. Natl. Acad. Sci. U.S.A.">
        <title>Draft genome sequence of Camellia sinensis var. sinensis provides insights into the evolution of the tea genome and tea quality.</title>
        <authorList>
            <person name="Wei C."/>
            <person name="Yang H."/>
            <person name="Wang S."/>
            <person name="Zhao J."/>
            <person name="Liu C."/>
            <person name="Gao L."/>
            <person name="Xia E."/>
            <person name="Lu Y."/>
            <person name="Tai Y."/>
            <person name="She G."/>
            <person name="Sun J."/>
            <person name="Cao H."/>
            <person name="Tong W."/>
            <person name="Gao Q."/>
            <person name="Li Y."/>
            <person name="Deng W."/>
            <person name="Jiang X."/>
            <person name="Wang W."/>
            <person name="Chen Q."/>
            <person name="Zhang S."/>
            <person name="Li H."/>
            <person name="Wu J."/>
            <person name="Wang P."/>
            <person name="Li P."/>
            <person name="Shi C."/>
            <person name="Zheng F."/>
            <person name="Jian J."/>
            <person name="Huang B."/>
            <person name="Shan D."/>
            <person name="Shi M."/>
            <person name="Fang C."/>
            <person name="Yue Y."/>
            <person name="Li F."/>
            <person name="Li D."/>
            <person name="Wei S."/>
            <person name="Han B."/>
            <person name="Jiang C."/>
            <person name="Yin Y."/>
            <person name="Xia T."/>
            <person name="Zhang Z."/>
            <person name="Bennetzen J.L."/>
            <person name="Zhao S."/>
            <person name="Wan X."/>
        </authorList>
    </citation>
    <scope>NUCLEOTIDE SEQUENCE [LARGE SCALE GENOMIC DNA]</scope>
    <source>
        <strain evidence="4">cv. Shuchazao</strain>
        <tissue evidence="3">Leaf</tissue>
    </source>
</reference>
<keyword evidence="4" id="KW-1185">Reference proteome</keyword>
<evidence type="ECO:0000313" key="3">
    <source>
        <dbReference type="EMBL" id="THF96576.1"/>
    </source>
</evidence>
<gene>
    <name evidence="3" type="ORF">TEA_006928</name>
</gene>
<dbReference type="Pfam" id="PF07859">
    <property type="entry name" value="Abhydrolase_3"/>
    <property type="match status" value="1"/>
</dbReference>
<dbReference type="InterPro" id="IPR013094">
    <property type="entry name" value="AB_hydrolase_3"/>
</dbReference>
<evidence type="ECO:0000259" key="2">
    <source>
        <dbReference type="Pfam" id="PF07859"/>
    </source>
</evidence>
<proteinExistence type="inferred from homology"/>
<evidence type="ECO:0000313" key="4">
    <source>
        <dbReference type="Proteomes" id="UP000306102"/>
    </source>
</evidence>
<dbReference type="EMBL" id="SDRB02012835">
    <property type="protein sequence ID" value="THF96576.1"/>
    <property type="molecule type" value="Genomic_DNA"/>
</dbReference>
<dbReference type="PANTHER" id="PTHR23024:SF467">
    <property type="entry name" value="CARBOXYLESTERASE 12-RELATED"/>
    <property type="match status" value="1"/>
</dbReference>
<dbReference type="STRING" id="542762.A0A4V3WJE1"/>
<comment type="caution">
    <text evidence="3">The sequence shown here is derived from an EMBL/GenBank/DDBJ whole genome shotgun (WGS) entry which is preliminary data.</text>
</comment>
<dbReference type="InterPro" id="IPR050466">
    <property type="entry name" value="Carboxylest/Gibb_receptor"/>
</dbReference>
<sequence>MASTPAEEIVPDFPSFIRVYKDGRVERLKGTDIVPPSTNPDTGVQSKDVVINPETGLSARLYIPNKPDHNKLPILLYFHGGGFAIETAFSPTYHNYLNSLVAEANVVVISVDYRRAPEHPFPVVYDDSWTVVNAGGNKVHNMGMRVGSEGLDRAKLVGMVLIHPYFGSKTFEPGLQEGVGMCKDLMTDRDWYYKEVLEKSGWRGVVEAVEAKREDHVFHLFNPTCDNALAMLKQVASFMNESKA</sequence>
<comment type="similarity">
    <text evidence="1">Belongs to the 'GDXG' lipolytic enzyme family.</text>
</comment>
<name>A0A4V3WJE1_CAMSN</name>
<feature type="domain" description="Alpha/beta hydrolase fold-3" evidence="2">
    <location>
        <begin position="75"/>
        <end position="133"/>
    </location>
</feature>
<evidence type="ECO:0000256" key="1">
    <source>
        <dbReference type="ARBA" id="ARBA00010515"/>
    </source>
</evidence>
<dbReference type="PANTHER" id="PTHR23024">
    <property type="entry name" value="ARYLACETAMIDE DEACETYLASE"/>
    <property type="match status" value="1"/>
</dbReference>
<dbReference type="Gene3D" id="3.40.50.1820">
    <property type="entry name" value="alpha/beta hydrolase"/>
    <property type="match status" value="2"/>
</dbReference>
<dbReference type="SUPFAM" id="SSF53474">
    <property type="entry name" value="alpha/beta-Hydrolases"/>
    <property type="match status" value="1"/>
</dbReference>
<dbReference type="InterPro" id="IPR029058">
    <property type="entry name" value="AB_hydrolase_fold"/>
</dbReference>
<dbReference type="GO" id="GO:0016787">
    <property type="term" value="F:hydrolase activity"/>
    <property type="evidence" value="ECO:0007669"/>
    <property type="project" value="InterPro"/>
</dbReference>
<dbReference type="Proteomes" id="UP000306102">
    <property type="component" value="Unassembled WGS sequence"/>
</dbReference>
<accession>A0A4V3WJE1</accession>